<proteinExistence type="predicted"/>
<dbReference type="AlphaFoldDB" id="A0AAD7FV63"/>
<dbReference type="SUPFAM" id="SSF52058">
    <property type="entry name" value="L domain-like"/>
    <property type="match status" value="1"/>
</dbReference>
<evidence type="ECO:0000313" key="2">
    <source>
        <dbReference type="Proteomes" id="UP001221142"/>
    </source>
</evidence>
<feature type="non-terminal residue" evidence="1">
    <location>
        <position position="407"/>
    </location>
</feature>
<organism evidence="1 2">
    <name type="scientific">Roridomyces roridus</name>
    <dbReference type="NCBI Taxonomy" id="1738132"/>
    <lineage>
        <taxon>Eukaryota</taxon>
        <taxon>Fungi</taxon>
        <taxon>Dikarya</taxon>
        <taxon>Basidiomycota</taxon>
        <taxon>Agaricomycotina</taxon>
        <taxon>Agaricomycetes</taxon>
        <taxon>Agaricomycetidae</taxon>
        <taxon>Agaricales</taxon>
        <taxon>Marasmiineae</taxon>
        <taxon>Mycenaceae</taxon>
        <taxon>Roridomyces</taxon>
    </lineage>
</organism>
<comment type="caution">
    <text evidence="1">The sequence shown here is derived from an EMBL/GenBank/DDBJ whole genome shotgun (WGS) entry which is preliminary data.</text>
</comment>
<dbReference type="InterPro" id="IPR032675">
    <property type="entry name" value="LRR_dom_sf"/>
</dbReference>
<dbReference type="EMBL" id="JARKIF010000005">
    <property type="protein sequence ID" value="KAJ7639405.1"/>
    <property type="molecule type" value="Genomic_DNA"/>
</dbReference>
<reference evidence="1" key="1">
    <citation type="submission" date="2023-03" db="EMBL/GenBank/DDBJ databases">
        <title>Massive genome expansion in bonnet fungi (Mycena s.s.) driven by repeated elements and novel gene families across ecological guilds.</title>
        <authorList>
            <consortium name="Lawrence Berkeley National Laboratory"/>
            <person name="Harder C.B."/>
            <person name="Miyauchi S."/>
            <person name="Viragh M."/>
            <person name="Kuo A."/>
            <person name="Thoen E."/>
            <person name="Andreopoulos B."/>
            <person name="Lu D."/>
            <person name="Skrede I."/>
            <person name="Drula E."/>
            <person name="Henrissat B."/>
            <person name="Morin E."/>
            <person name="Kohler A."/>
            <person name="Barry K."/>
            <person name="LaButti K."/>
            <person name="Morin E."/>
            <person name="Salamov A."/>
            <person name="Lipzen A."/>
            <person name="Mereny Z."/>
            <person name="Hegedus B."/>
            <person name="Baldrian P."/>
            <person name="Stursova M."/>
            <person name="Weitz H."/>
            <person name="Taylor A."/>
            <person name="Grigoriev I.V."/>
            <person name="Nagy L.G."/>
            <person name="Martin F."/>
            <person name="Kauserud H."/>
        </authorList>
    </citation>
    <scope>NUCLEOTIDE SEQUENCE</scope>
    <source>
        <strain evidence="1">9284</strain>
    </source>
</reference>
<evidence type="ECO:0008006" key="3">
    <source>
        <dbReference type="Google" id="ProtNLM"/>
    </source>
</evidence>
<name>A0AAD7FV63_9AGAR</name>
<gene>
    <name evidence="1" type="ORF">FB45DRAFT_905523</name>
</gene>
<feature type="non-terminal residue" evidence="1">
    <location>
        <position position="1"/>
    </location>
</feature>
<dbReference type="Gene3D" id="3.80.10.10">
    <property type="entry name" value="Ribonuclease Inhibitor"/>
    <property type="match status" value="1"/>
</dbReference>
<protein>
    <recommendedName>
        <fullName evidence="3">F-box domain-containing protein</fullName>
    </recommendedName>
</protein>
<dbReference type="Proteomes" id="UP001221142">
    <property type="component" value="Unassembled WGS sequence"/>
</dbReference>
<keyword evidence="2" id="KW-1185">Reference proteome</keyword>
<sequence>TTIHSLSPEVLAVISEWCGHSDSGPLPPSIATAPLLVGRVSRHWRSVALSTPALWSSLSYRVAKFGETLPFLKTWLERSGSCPLALALAYESPRRAWERPIHLPVVELLSPHAHRFEWLRLQLPSSDLVRFGQFALPRLRRLDYSLVDNETKLPDIDLFTCTPQLSELYTTGYAVCALLAQKQFPWTQLTTFRCSYYNLYDCLQVFRLAPSLQHCALVDEHPAAFHRPIATISPLPHLRSFSLKGGWTDTQILCQLQLPGLHELSFSVSRTSQLTPLISRCPSIRILELRLYALPEDVPPILEYFRSLSSLVQLQVHGHGFRSHILVAVLEALENDWTFLPRLETLHFECTSESGLYPSLVKMLVQAKTLRPLSNASFHFTQSVDVLEEQHESAIAALRRDGMDIRL</sequence>
<accession>A0AAD7FV63</accession>
<evidence type="ECO:0000313" key="1">
    <source>
        <dbReference type="EMBL" id="KAJ7639405.1"/>
    </source>
</evidence>